<dbReference type="AlphaFoldDB" id="B1VMK3"/>
<dbReference type="Pfam" id="PF00155">
    <property type="entry name" value="Aminotran_1_2"/>
    <property type="match status" value="1"/>
</dbReference>
<keyword evidence="3 7" id="KW-0032">Aminotransferase</keyword>
<comment type="similarity">
    <text evidence="2">Belongs to the class-I pyridoxal-phosphate-dependent aminotransferase family.</text>
</comment>
<keyword evidence="4" id="KW-0808">Transferase</keyword>
<evidence type="ECO:0000256" key="5">
    <source>
        <dbReference type="ARBA" id="ARBA00022898"/>
    </source>
</evidence>
<keyword evidence="5" id="KW-0663">Pyridoxal phosphate</keyword>
<dbReference type="InterPro" id="IPR015424">
    <property type="entry name" value="PyrdxlP-dep_Trfase"/>
</dbReference>
<organism evidence="7 8">
    <name type="scientific">Streptomyces griseus subsp. griseus (strain JCM 4626 / CBS 651.72 / NBRC 13350 / KCC S-0626 / ISP 5235)</name>
    <dbReference type="NCBI Taxonomy" id="455632"/>
    <lineage>
        <taxon>Bacteria</taxon>
        <taxon>Bacillati</taxon>
        <taxon>Actinomycetota</taxon>
        <taxon>Actinomycetes</taxon>
        <taxon>Kitasatosporales</taxon>
        <taxon>Streptomycetaceae</taxon>
        <taxon>Streptomyces</taxon>
    </lineage>
</organism>
<dbReference type="EMBL" id="AP009493">
    <property type="protein sequence ID" value="BAG20313.1"/>
    <property type="molecule type" value="Genomic_DNA"/>
</dbReference>
<accession>B1VMK3</accession>
<dbReference type="HOGENOM" id="CLU_017584_4_7_11"/>
<dbReference type="InterPro" id="IPR015422">
    <property type="entry name" value="PyrdxlP-dep_Trfase_small"/>
</dbReference>
<protein>
    <submittedName>
        <fullName evidence="7">Aminotransferase</fullName>
    </submittedName>
</protein>
<reference evidence="8" key="1">
    <citation type="journal article" date="2008" name="J. Bacteriol.">
        <title>Genome sequence of the streptomycin-producing microorganism Streptomyces griseus IFO 13350.</title>
        <authorList>
            <person name="Ohnishi Y."/>
            <person name="Ishikawa J."/>
            <person name="Hara H."/>
            <person name="Suzuki H."/>
            <person name="Ikenoya M."/>
            <person name="Ikeda H."/>
            <person name="Yamashita A."/>
            <person name="Hattori M."/>
            <person name="Horinouchi S."/>
        </authorList>
    </citation>
    <scope>NUCLEOTIDE SEQUENCE [LARGE SCALE GENOMIC DNA]</scope>
    <source>
        <strain evidence="8">JCM 4626 / NBRC 13350</strain>
    </source>
</reference>
<proteinExistence type="inferred from homology"/>
<dbReference type="Gene3D" id="3.40.640.10">
    <property type="entry name" value="Type I PLP-dependent aspartate aminotransferase-like (Major domain)"/>
    <property type="match status" value="1"/>
</dbReference>
<evidence type="ECO:0000313" key="8">
    <source>
        <dbReference type="Proteomes" id="UP000001685"/>
    </source>
</evidence>
<evidence type="ECO:0000256" key="2">
    <source>
        <dbReference type="ARBA" id="ARBA00007441"/>
    </source>
</evidence>
<dbReference type="InterPro" id="IPR050596">
    <property type="entry name" value="AspAT/PAT-like"/>
</dbReference>
<gene>
    <name evidence="7" type="ordered locus">SGR_3484</name>
</gene>
<evidence type="ECO:0000313" key="7">
    <source>
        <dbReference type="EMBL" id="BAG20313.1"/>
    </source>
</evidence>
<comment type="cofactor">
    <cofactor evidence="1">
        <name>pyridoxal 5'-phosphate</name>
        <dbReference type="ChEBI" id="CHEBI:597326"/>
    </cofactor>
</comment>
<name>B1VMK3_STRGG</name>
<dbReference type="GO" id="GO:0008483">
    <property type="term" value="F:transaminase activity"/>
    <property type="evidence" value="ECO:0007669"/>
    <property type="project" value="UniProtKB-KW"/>
</dbReference>
<dbReference type="PANTHER" id="PTHR46383">
    <property type="entry name" value="ASPARTATE AMINOTRANSFERASE"/>
    <property type="match status" value="1"/>
</dbReference>
<dbReference type="SUPFAM" id="SSF53383">
    <property type="entry name" value="PLP-dependent transferases"/>
    <property type="match status" value="1"/>
</dbReference>
<sequence>MPERTPSPPAPVPDPPPSVPVTLSATLAADEALARRRRAGERVLSMASGEIGLPVLPALRDRLAAAADENAYGSVAGSTALRTAAAGYWQRRGLGIDPGLVVAGPGSKSLLFALLLAIGGDVVVPVPSWVSYAAQARLAGARAVPVPILPGQGGVPDPDRLREAVADARAAGQHPRAVVVTVPDNPTGTVASAATVRRLAEAARELDLVVVSDEIYGDLVYDTSAPAVSPARYAPERTVVTTGLTKNLALGGWRTGVARLPDSERGRALHTRLVAVASQIWSSPPAPVQTAAAYAFGEPPEVVERVAASLRLHGTVVRAVAARFTAVGAELAPTAATCYLYPDFEPLRERLAAAHGVHDGDGLAGLFSERYGVGVLPASAFGEPGRPLRIRAATSHFYGDTAEQRTAALEAARAADPLALPWIRGSVDRIGEVLADLAGAPAPAPTPSPHA</sequence>
<dbReference type="GO" id="GO:0030170">
    <property type="term" value="F:pyridoxal phosphate binding"/>
    <property type="evidence" value="ECO:0007669"/>
    <property type="project" value="InterPro"/>
</dbReference>
<evidence type="ECO:0000256" key="3">
    <source>
        <dbReference type="ARBA" id="ARBA00022576"/>
    </source>
</evidence>
<dbReference type="KEGG" id="sgr:SGR_3484"/>
<dbReference type="RefSeq" id="WP_012379931.1">
    <property type="nucleotide sequence ID" value="NC_010572.1"/>
</dbReference>
<dbReference type="Gene3D" id="3.90.1150.10">
    <property type="entry name" value="Aspartate Aminotransferase, domain 1"/>
    <property type="match status" value="1"/>
</dbReference>
<dbReference type="eggNOG" id="COG0436">
    <property type="taxonomic scope" value="Bacteria"/>
</dbReference>
<evidence type="ECO:0000256" key="1">
    <source>
        <dbReference type="ARBA" id="ARBA00001933"/>
    </source>
</evidence>
<evidence type="ECO:0000259" key="6">
    <source>
        <dbReference type="Pfam" id="PF00155"/>
    </source>
</evidence>
<dbReference type="GO" id="GO:0006520">
    <property type="term" value="P:amino acid metabolic process"/>
    <property type="evidence" value="ECO:0007669"/>
    <property type="project" value="InterPro"/>
</dbReference>
<evidence type="ECO:0000256" key="4">
    <source>
        <dbReference type="ARBA" id="ARBA00022679"/>
    </source>
</evidence>
<dbReference type="InterPro" id="IPR004839">
    <property type="entry name" value="Aminotransferase_I/II_large"/>
</dbReference>
<dbReference type="CDD" id="cd00609">
    <property type="entry name" value="AAT_like"/>
    <property type="match status" value="1"/>
</dbReference>
<dbReference type="PANTHER" id="PTHR46383:SF1">
    <property type="entry name" value="ASPARTATE AMINOTRANSFERASE"/>
    <property type="match status" value="1"/>
</dbReference>
<feature type="domain" description="Aminotransferase class I/classII large" evidence="6">
    <location>
        <begin position="47"/>
        <end position="393"/>
    </location>
</feature>
<dbReference type="InterPro" id="IPR015421">
    <property type="entry name" value="PyrdxlP-dep_Trfase_major"/>
</dbReference>
<dbReference type="Proteomes" id="UP000001685">
    <property type="component" value="Chromosome"/>
</dbReference>